<sequence>MDVPKTYEHMGWRLSAARRMDLVHRLLTTQDLESAFKAVRTEQNSGRKKKKVVIEIANTNPGPRKSKKQQADSDVEQNLTESHTVTSWALLPYTKELENVKNKLWCSEHRLALGENTFCWVDVSQPNTPHYLLCTRDLQEWAKYLGRSASLLQCVPTELISPVIHNHVHLSPSINTSNGARFVQQGEGPLMPQPLKRTFALYMESDEESEDDEPLQNIDNVLTSIHLRYPAMNFLQYLDTLREHGILYLPTAAHFGSGFYKERRFTGQGKWADAPSAAELCFTQKHIGGDADMSMIDVQKGKDIFFNGIRDMPDEVIQDAVLVAQAECEYARLLAISSAWGLEKIERCARLQKKIVKHNSQMYADSMAEASFFEALLVKHTRTQLEDDADFTIAAYVEDFTSFTVADLKLDQLEDVADARKLDLPMDDATPDLVVNSCLESIIAEVDNIYAWPSHT</sequence>
<dbReference type="EMBL" id="JABBWD010000065">
    <property type="protein sequence ID" value="KAG1770347.1"/>
    <property type="molecule type" value="Genomic_DNA"/>
</dbReference>
<proteinExistence type="predicted"/>
<name>A0A9P6ZLH9_9AGAM</name>
<evidence type="ECO:0000256" key="1">
    <source>
        <dbReference type="SAM" id="MobiDB-lite"/>
    </source>
</evidence>
<comment type="caution">
    <text evidence="2">The sequence shown here is derived from an EMBL/GenBank/DDBJ whole genome shotgun (WGS) entry which is preliminary data.</text>
</comment>
<dbReference type="AlphaFoldDB" id="A0A9P6ZLH9"/>
<evidence type="ECO:0000313" key="2">
    <source>
        <dbReference type="EMBL" id="KAG1770347.1"/>
    </source>
</evidence>
<organism evidence="2 3">
    <name type="scientific">Suillus placidus</name>
    <dbReference type="NCBI Taxonomy" id="48579"/>
    <lineage>
        <taxon>Eukaryota</taxon>
        <taxon>Fungi</taxon>
        <taxon>Dikarya</taxon>
        <taxon>Basidiomycota</taxon>
        <taxon>Agaricomycotina</taxon>
        <taxon>Agaricomycetes</taxon>
        <taxon>Agaricomycetidae</taxon>
        <taxon>Boletales</taxon>
        <taxon>Suillineae</taxon>
        <taxon>Suillaceae</taxon>
        <taxon>Suillus</taxon>
    </lineage>
</organism>
<evidence type="ECO:0000313" key="3">
    <source>
        <dbReference type="Proteomes" id="UP000714275"/>
    </source>
</evidence>
<reference evidence="2" key="1">
    <citation type="journal article" date="2020" name="New Phytol.">
        <title>Comparative genomics reveals dynamic genome evolution in host specialist ectomycorrhizal fungi.</title>
        <authorList>
            <person name="Lofgren L.A."/>
            <person name="Nguyen N.H."/>
            <person name="Vilgalys R."/>
            <person name="Ruytinx J."/>
            <person name="Liao H.L."/>
            <person name="Branco S."/>
            <person name="Kuo A."/>
            <person name="LaButti K."/>
            <person name="Lipzen A."/>
            <person name="Andreopoulos W."/>
            <person name="Pangilinan J."/>
            <person name="Riley R."/>
            <person name="Hundley H."/>
            <person name="Na H."/>
            <person name="Barry K."/>
            <person name="Grigoriev I.V."/>
            <person name="Stajich J.E."/>
            <person name="Kennedy P.G."/>
        </authorList>
    </citation>
    <scope>NUCLEOTIDE SEQUENCE</scope>
    <source>
        <strain evidence="2">DOB743</strain>
    </source>
</reference>
<gene>
    <name evidence="2" type="ORF">EV702DRAFT_1202395</name>
</gene>
<feature type="region of interest" description="Disordered" evidence="1">
    <location>
        <begin position="57"/>
        <end position="79"/>
    </location>
</feature>
<protein>
    <submittedName>
        <fullName evidence="2">Uncharacterized protein</fullName>
    </submittedName>
</protein>
<accession>A0A9P6ZLH9</accession>
<keyword evidence="3" id="KW-1185">Reference proteome</keyword>
<dbReference type="Proteomes" id="UP000714275">
    <property type="component" value="Unassembled WGS sequence"/>
</dbReference>
<dbReference type="OrthoDB" id="2649605at2759"/>